<evidence type="ECO:0000313" key="2">
    <source>
        <dbReference type="EMBL" id="KAK9018600.1"/>
    </source>
</evidence>
<name>A0ABR2S007_9ROSI</name>
<dbReference type="Proteomes" id="UP001396334">
    <property type="component" value="Unassembled WGS sequence"/>
</dbReference>
<reference evidence="2 3" key="1">
    <citation type="journal article" date="2024" name="G3 (Bethesda)">
        <title>Genome assembly of Hibiscus sabdariffa L. provides insights into metabolisms of medicinal natural products.</title>
        <authorList>
            <person name="Kim T."/>
        </authorList>
    </citation>
    <scope>NUCLEOTIDE SEQUENCE [LARGE SCALE GENOMIC DNA]</scope>
    <source>
        <strain evidence="2">TK-2024</strain>
        <tissue evidence="2">Old leaves</tissue>
    </source>
</reference>
<protein>
    <submittedName>
        <fullName evidence="2">Uncharacterized protein</fullName>
    </submittedName>
</protein>
<organism evidence="2 3">
    <name type="scientific">Hibiscus sabdariffa</name>
    <name type="common">roselle</name>
    <dbReference type="NCBI Taxonomy" id="183260"/>
    <lineage>
        <taxon>Eukaryota</taxon>
        <taxon>Viridiplantae</taxon>
        <taxon>Streptophyta</taxon>
        <taxon>Embryophyta</taxon>
        <taxon>Tracheophyta</taxon>
        <taxon>Spermatophyta</taxon>
        <taxon>Magnoliopsida</taxon>
        <taxon>eudicotyledons</taxon>
        <taxon>Gunneridae</taxon>
        <taxon>Pentapetalae</taxon>
        <taxon>rosids</taxon>
        <taxon>malvids</taxon>
        <taxon>Malvales</taxon>
        <taxon>Malvaceae</taxon>
        <taxon>Malvoideae</taxon>
        <taxon>Hibiscus</taxon>
    </lineage>
</organism>
<evidence type="ECO:0000313" key="3">
    <source>
        <dbReference type="Proteomes" id="UP001396334"/>
    </source>
</evidence>
<feature type="region of interest" description="Disordered" evidence="1">
    <location>
        <begin position="121"/>
        <end position="142"/>
    </location>
</feature>
<accession>A0ABR2S007</accession>
<dbReference type="EMBL" id="JBBPBN010000019">
    <property type="protein sequence ID" value="KAK9018600.1"/>
    <property type="molecule type" value="Genomic_DNA"/>
</dbReference>
<gene>
    <name evidence="2" type="ORF">V6N11_001571</name>
</gene>
<keyword evidence="3" id="KW-1185">Reference proteome</keyword>
<comment type="caution">
    <text evidence="2">The sequence shown here is derived from an EMBL/GenBank/DDBJ whole genome shotgun (WGS) entry which is preliminary data.</text>
</comment>
<evidence type="ECO:0000256" key="1">
    <source>
        <dbReference type="SAM" id="MobiDB-lite"/>
    </source>
</evidence>
<proteinExistence type="predicted"/>
<sequence>MAALTATWRPPADASRCAGPDGGGGVTHAKGRIDEVVEITSMGTVFPLVVQEAKLVRVPAVEQREVGAEVAGFDSVGRDRVGSMVKVGATERVVCDCGGVHSAGDVACDIAGVRSHEGLDPAHSPVFVPDQDSVDSKARSSSSERVVELDSSVVNADAEVLESMLVGCAGAAVAPVIGSIRGGDRKVKSVNSLVMALGSPA</sequence>
<feature type="region of interest" description="Disordered" evidence="1">
    <location>
        <begin position="1"/>
        <end position="25"/>
    </location>
</feature>